<evidence type="ECO:0000313" key="9">
    <source>
        <dbReference type="Proteomes" id="UP000254794"/>
    </source>
</evidence>
<dbReference type="InterPro" id="IPR006726">
    <property type="entry name" value="PHBA_efflux_AaeB/fusaric-R"/>
</dbReference>
<dbReference type="RefSeq" id="WP_115330430.1">
    <property type="nucleotide sequence ID" value="NZ_CAAAHP010000004.1"/>
</dbReference>
<dbReference type="GO" id="GO:0022857">
    <property type="term" value="F:transmembrane transporter activity"/>
    <property type="evidence" value="ECO:0007669"/>
    <property type="project" value="InterPro"/>
</dbReference>
<protein>
    <submittedName>
        <fullName evidence="8">p-hydroxybenzoic acid efflux pump subunit AaeB</fullName>
    </submittedName>
</protein>
<evidence type="ECO:0000256" key="1">
    <source>
        <dbReference type="ARBA" id="ARBA00004651"/>
    </source>
</evidence>
<feature type="transmembrane region" description="Helical" evidence="7">
    <location>
        <begin position="498"/>
        <end position="516"/>
    </location>
</feature>
<feature type="transmembrane region" description="Helical" evidence="7">
    <location>
        <begin position="114"/>
        <end position="131"/>
    </location>
</feature>
<name>A0A378JHR8_9GAMM</name>
<evidence type="ECO:0000256" key="6">
    <source>
        <dbReference type="ARBA" id="ARBA00023136"/>
    </source>
</evidence>
<feature type="transmembrane region" description="Helical" evidence="7">
    <location>
        <begin position="68"/>
        <end position="85"/>
    </location>
</feature>
<proteinExistence type="predicted"/>
<dbReference type="Pfam" id="PF04632">
    <property type="entry name" value="FUSC"/>
    <property type="match status" value="1"/>
</dbReference>
<dbReference type="PANTHER" id="PTHR30509:SF9">
    <property type="entry name" value="MULTIDRUG RESISTANCE PROTEIN MDTO"/>
    <property type="match status" value="1"/>
</dbReference>
<reference evidence="8 9" key="1">
    <citation type="submission" date="2018-06" db="EMBL/GenBank/DDBJ databases">
        <authorList>
            <consortium name="Pathogen Informatics"/>
            <person name="Doyle S."/>
        </authorList>
    </citation>
    <scope>NUCLEOTIDE SEQUENCE [LARGE SCALE GENOMIC DNA]</scope>
    <source>
        <strain evidence="8 9">NCTC13316</strain>
    </source>
</reference>
<dbReference type="PANTHER" id="PTHR30509">
    <property type="entry name" value="P-HYDROXYBENZOIC ACID EFFLUX PUMP SUBUNIT-RELATED"/>
    <property type="match status" value="1"/>
</dbReference>
<evidence type="ECO:0000256" key="5">
    <source>
        <dbReference type="ARBA" id="ARBA00022989"/>
    </source>
</evidence>
<sequence>MNRVDFLKQFWPRSLENRAALRTAVGIVIAVVISYALHFEKPYWAGMTVAMVANIYTGSVIDKAIMRLLGTFIGVWAGFYLAHFIVNSFLLYFVINFFILAAATYYYNFSRYAYAYLLGGIGAFFVVGQLAMDPQSTFDIAIWRPVEIGLGVIVSAVVALFIFPNSLGSDVAKEITALFTAIDSLLNKVGSLYKASDKELSLEFRQENIKVKKKIRKTSELISFMHREFDNDKNRIDQFRFFTASLADLRQAIDYFNSLSVRSEKIISANLINLTDSLFATARRDLVHLHQAFIERNEKVSLKLPKLIFKLENLGTLTTKEELAIIHFFRQINTALLDSQKSLSGISKQGQPTKLVSNEQQLRNDPDVLMHSIKVGLTALVALALWMISDWPGGLAGIISSIVISVKRNLFEMKNTSILRFLGALTGGGITISIMYWLPLNFYLLIMIIFLCGWGFSYLYFKSPAYSYLGLQANVAVLITLAQAGGPPVEVAAPLERLAGVIMGIIASFIVGNLIWRTDLMAMLQRQLKKLKKYLFHNCVTILTLRTHGVLYDLISLFWLCRSLVDTLSNETLRAEKQVKLANYIDTFKSAVLLQMSLKNILNTINQDLAEQTAAKFDLNLVPLEQAVAALYQDPTTVKNTDIKMQLEEAITTVLASKNKETLSVTEEENLVAYLHALIRLVEIRKNLHAESL</sequence>
<evidence type="ECO:0000313" key="8">
    <source>
        <dbReference type="EMBL" id="STX50735.1"/>
    </source>
</evidence>
<dbReference type="EMBL" id="UGOD01000001">
    <property type="protein sequence ID" value="STX50735.1"/>
    <property type="molecule type" value="Genomic_DNA"/>
</dbReference>
<keyword evidence="9" id="KW-1185">Reference proteome</keyword>
<feature type="transmembrane region" description="Helical" evidence="7">
    <location>
        <begin position="43"/>
        <end position="61"/>
    </location>
</feature>
<dbReference type="Proteomes" id="UP000254794">
    <property type="component" value="Unassembled WGS sequence"/>
</dbReference>
<dbReference type="AlphaFoldDB" id="A0A378JHR8"/>
<dbReference type="GO" id="GO:0005886">
    <property type="term" value="C:plasma membrane"/>
    <property type="evidence" value="ECO:0007669"/>
    <property type="project" value="UniProtKB-SubCell"/>
</dbReference>
<dbReference type="OrthoDB" id="9807111at2"/>
<organism evidence="8 9">
    <name type="scientific">Legionella busanensis</name>
    <dbReference type="NCBI Taxonomy" id="190655"/>
    <lineage>
        <taxon>Bacteria</taxon>
        <taxon>Pseudomonadati</taxon>
        <taxon>Pseudomonadota</taxon>
        <taxon>Gammaproteobacteria</taxon>
        <taxon>Legionellales</taxon>
        <taxon>Legionellaceae</taxon>
        <taxon>Legionella</taxon>
    </lineage>
</organism>
<feature type="transmembrane region" description="Helical" evidence="7">
    <location>
        <begin position="91"/>
        <end position="107"/>
    </location>
</feature>
<feature type="transmembrane region" description="Helical" evidence="7">
    <location>
        <begin position="442"/>
        <end position="461"/>
    </location>
</feature>
<comment type="subcellular location">
    <subcellularLocation>
        <location evidence="1">Cell membrane</location>
        <topology evidence="1">Multi-pass membrane protein</topology>
    </subcellularLocation>
</comment>
<keyword evidence="2" id="KW-0813">Transport</keyword>
<evidence type="ECO:0000256" key="4">
    <source>
        <dbReference type="ARBA" id="ARBA00022692"/>
    </source>
</evidence>
<feature type="transmembrane region" description="Helical" evidence="7">
    <location>
        <begin position="418"/>
        <end position="436"/>
    </location>
</feature>
<keyword evidence="3" id="KW-1003">Cell membrane</keyword>
<keyword evidence="5 7" id="KW-1133">Transmembrane helix</keyword>
<feature type="transmembrane region" description="Helical" evidence="7">
    <location>
        <begin position="468"/>
        <end position="486"/>
    </location>
</feature>
<gene>
    <name evidence="8" type="primary">aaeB</name>
    <name evidence="8" type="ORF">NCTC13316_00822</name>
</gene>
<keyword evidence="4 7" id="KW-0812">Transmembrane</keyword>
<feature type="transmembrane region" description="Helical" evidence="7">
    <location>
        <begin position="143"/>
        <end position="163"/>
    </location>
</feature>
<evidence type="ECO:0000256" key="3">
    <source>
        <dbReference type="ARBA" id="ARBA00022475"/>
    </source>
</evidence>
<evidence type="ECO:0000256" key="2">
    <source>
        <dbReference type="ARBA" id="ARBA00022448"/>
    </source>
</evidence>
<accession>A0A378JHR8</accession>
<feature type="transmembrane region" description="Helical" evidence="7">
    <location>
        <begin position="20"/>
        <end position="37"/>
    </location>
</feature>
<evidence type="ECO:0000256" key="7">
    <source>
        <dbReference type="SAM" id="Phobius"/>
    </source>
</evidence>
<keyword evidence="6 7" id="KW-0472">Membrane</keyword>